<dbReference type="Pfam" id="PF13966">
    <property type="entry name" value="zf-RVT"/>
    <property type="match status" value="1"/>
</dbReference>
<keyword evidence="2" id="KW-1185">Reference proteome</keyword>
<dbReference type="Proteomes" id="UP000694864">
    <property type="component" value="Chromosome 4"/>
</dbReference>
<reference evidence="3" key="2">
    <citation type="submission" date="2025-08" db="UniProtKB">
        <authorList>
            <consortium name="RefSeq"/>
        </authorList>
    </citation>
    <scope>IDENTIFICATION</scope>
    <source>
        <tissue evidence="3">Leaf</tissue>
    </source>
</reference>
<evidence type="ECO:0000259" key="1">
    <source>
        <dbReference type="Pfam" id="PF13966"/>
    </source>
</evidence>
<feature type="domain" description="Reverse transcriptase zinc-binding" evidence="1">
    <location>
        <begin position="108"/>
        <end position="192"/>
    </location>
</feature>
<dbReference type="PANTHER" id="PTHR33116:SF84">
    <property type="entry name" value="RNA-DIRECTED DNA POLYMERASE"/>
    <property type="match status" value="1"/>
</dbReference>
<dbReference type="PANTHER" id="PTHR33116">
    <property type="entry name" value="REVERSE TRANSCRIPTASE ZINC-BINDING DOMAIN-CONTAINING PROTEIN-RELATED-RELATED"/>
    <property type="match status" value="1"/>
</dbReference>
<evidence type="ECO:0000313" key="3">
    <source>
        <dbReference type="RefSeq" id="XP_019099587.1"/>
    </source>
</evidence>
<dbReference type="RefSeq" id="XP_019099587.1">
    <property type="nucleotide sequence ID" value="XM_019244042.1"/>
</dbReference>
<protein>
    <submittedName>
        <fullName evidence="3">Uncharacterized protein LOC109132434</fullName>
    </submittedName>
</protein>
<dbReference type="GeneID" id="109132434"/>
<name>A0ABM1RKP9_CAMSA</name>
<evidence type="ECO:0000313" key="2">
    <source>
        <dbReference type="Proteomes" id="UP000694864"/>
    </source>
</evidence>
<organism evidence="2 3">
    <name type="scientific">Camelina sativa</name>
    <name type="common">False flax</name>
    <name type="synonym">Myagrum sativum</name>
    <dbReference type="NCBI Taxonomy" id="90675"/>
    <lineage>
        <taxon>Eukaryota</taxon>
        <taxon>Viridiplantae</taxon>
        <taxon>Streptophyta</taxon>
        <taxon>Embryophyta</taxon>
        <taxon>Tracheophyta</taxon>
        <taxon>Spermatophyta</taxon>
        <taxon>Magnoliopsida</taxon>
        <taxon>eudicotyledons</taxon>
        <taxon>Gunneridae</taxon>
        <taxon>Pentapetalae</taxon>
        <taxon>rosids</taxon>
        <taxon>malvids</taxon>
        <taxon>Brassicales</taxon>
        <taxon>Brassicaceae</taxon>
        <taxon>Camelineae</taxon>
        <taxon>Camelina</taxon>
    </lineage>
</organism>
<gene>
    <name evidence="3" type="primary">LOC109132434</name>
</gene>
<dbReference type="InterPro" id="IPR026960">
    <property type="entry name" value="RVT-Znf"/>
</dbReference>
<accession>A0ABM1RKP9</accession>
<reference evidence="2" key="1">
    <citation type="journal article" date="2014" name="Nat. Commun.">
        <title>The emerging biofuel crop Camelina sativa retains a highly undifferentiated hexaploid genome structure.</title>
        <authorList>
            <person name="Kagale S."/>
            <person name="Koh C."/>
            <person name="Nixon J."/>
            <person name="Bollina V."/>
            <person name="Clarke W.E."/>
            <person name="Tuteja R."/>
            <person name="Spillane C."/>
            <person name="Robinson S.J."/>
            <person name="Links M.G."/>
            <person name="Clarke C."/>
            <person name="Higgins E.E."/>
            <person name="Huebert T."/>
            <person name="Sharpe A.G."/>
            <person name="Parkin I.A."/>
        </authorList>
    </citation>
    <scope>NUCLEOTIDE SEQUENCE [LARGE SCALE GENOMIC DNA]</scope>
    <source>
        <strain evidence="2">cv. DH55</strain>
    </source>
</reference>
<proteinExistence type="predicted"/>
<sequence length="291" mass="34198">MLNLRQFAIKFLKARLGNGTQISFWYDDWTPYGPLIEFLGPTGPYQTGIPLRGKVGQACSASGWRFRPARSTKVEELQIYLTTIEPPILSSLPDNYYWQIGSEKLQQFSTSKTWEAIRPAQVPPTWARQVWFKGAIPRHAFMMWLMNLDRLPTRERLVQWGYQIEEKCCLCGLMQETRDHLFLRCEVSEELWVGVTSRIGYRPFSFHTWAALSAWLDVGDDKAPKNRRRLVAQATLYVIWQERNSRFHNHISTDVRVLFKGLDRLIKDALLAKQRRKKFRDSMGIWLKYTY</sequence>